<dbReference type="GeneID" id="81430778"/>
<dbReference type="SUPFAM" id="SSF55729">
    <property type="entry name" value="Acyl-CoA N-acyltransferases (Nat)"/>
    <property type="match status" value="1"/>
</dbReference>
<organism evidence="2 3">
    <name type="scientific">Penicillium canariense</name>
    <dbReference type="NCBI Taxonomy" id="189055"/>
    <lineage>
        <taxon>Eukaryota</taxon>
        <taxon>Fungi</taxon>
        <taxon>Dikarya</taxon>
        <taxon>Ascomycota</taxon>
        <taxon>Pezizomycotina</taxon>
        <taxon>Eurotiomycetes</taxon>
        <taxon>Eurotiomycetidae</taxon>
        <taxon>Eurotiales</taxon>
        <taxon>Aspergillaceae</taxon>
        <taxon>Penicillium</taxon>
    </lineage>
</organism>
<accession>A0A9W9HQH0</accession>
<dbReference type="InterPro" id="IPR051908">
    <property type="entry name" value="Ribosomal_N-acetyltransferase"/>
</dbReference>
<dbReference type="OrthoDB" id="41238at2759"/>
<dbReference type="InterPro" id="IPR000182">
    <property type="entry name" value="GNAT_dom"/>
</dbReference>
<dbReference type="Pfam" id="PF13302">
    <property type="entry name" value="Acetyltransf_3"/>
    <property type="match status" value="1"/>
</dbReference>
<dbReference type="GO" id="GO:0008999">
    <property type="term" value="F:protein-N-terminal-alanine acetyltransferase activity"/>
    <property type="evidence" value="ECO:0007669"/>
    <property type="project" value="TreeGrafter"/>
</dbReference>
<dbReference type="PANTHER" id="PTHR43441">
    <property type="entry name" value="RIBOSOMAL-PROTEIN-SERINE ACETYLTRANSFERASE"/>
    <property type="match status" value="1"/>
</dbReference>
<dbReference type="InterPro" id="IPR016181">
    <property type="entry name" value="Acyl_CoA_acyltransferase"/>
</dbReference>
<dbReference type="AlphaFoldDB" id="A0A9W9HQH0"/>
<protein>
    <recommendedName>
        <fullName evidence="1">N-acetyltransferase domain-containing protein</fullName>
    </recommendedName>
</protein>
<name>A0A9W9HQH0_9EURO</name>
<feature type="domain" description="N-acetyltransferase" evidence="1">
    <location>
        <begin position="19"/>
        <end position="200"/>
    </location>
</feature>
<reference evidence="2" key="2">
    <citation type="journal article" date="2023" name="IMA Fungus">
        <title>Comparative genomic study of the Penicillium genus elucidates a diverse pangenome and 15 lateral gene transfer events.</title>
        <authorList>
            <person name="Petersen C."/>
            <person name="Sorensen T."/>
            <person name="Nielsen M.R."/>
            <person name="Sondergaard T.E."/>
            <person name="Sorensen J.L."/>
            <person name="Fitzpatrick D.A."/>
            <person name="Frisvad J.C."/>
            <person name="Nielsen K.L."/>
        </authorList>
    </citation>
    <scope>NUCLEOTIDE SEQUENCE</scope>
    <source>
        <strain evidence="2">IBT 26290</strain>
    </source>
</reference>
<dbReference type="RefSeq" id="XP_056539308.1">
    <property type="nucleotide sequence ID" value="XM_056691602.1"/>
</dbReference>
<evidence type="ECO:0000313" key="2">
    <source>
        <dbReference type="EMBL" id="KAJ5153000.1"/>
    </source>
</evidence>
<reference evidence="2" key="1">
    <citation type="submission" date="2022-11" db="EMBL/GenBank/DDBJ databases">
        <authorList>
            <person name="Petersen C."/>
        </authorList>
    </citation>
    <scope>NUCLEOTIDE SEQUENCE</scope>
    <source>
        <strain evidence="2">IBT 26290</strain>
    </source>
</reference>
<dbReference type="PANTHER" id="PTHR43441:SF5">
    <property type="entry name" value="FAMILY ACETYLTRANSFERASE, PUTATIVE-RELATED"/>
    <property type="match status" value="1"/>
</dbReference>
<keyword evidence="3" id="KW-1185">Reference proteome</keyword>
<proteinExistence type="predicted"/>
<dbReference type="EMBL" id="JAPQKN010000007">
    <property type="protein sequence ID" value="KAJ5153000.1"/>
    <property type="molecule type" value="Genomic_DNA"/>
</dbReference>
<evidence type="ECO:0000259" key="1">
    <source>
        <dbReference type="PROSITE" id="PS51186"/>
    </source>
</evidence>
<sequence>MARSSTFPFPIGDISNHRVKLVPFDPDHHGGTFFRLSSSHPELYTHMPMGPWSSEDEFKAEFYESPETHLLSFSNPASFAFAIIDKSRSASAEDPEGELAGTLSFVRTSETHLCTEIGFIIILPPYQHTHVARNAVGLALRYILESPEKGGLGLRRVHWRTSTKNIASAKLAEKMGFEKIGIVPWHMRFVKGKLHAKTGNGRSLPPGSDPQDVWRDSIDYSLSWDWWERFAREETQKQIAL</sequence>
<evidence type="ECO:0000313" key="3">
    <source>
        <dbReference type="Proteomes" id="UP001149163"/>
    </source>
</evidence>
<dbReference type="PROSITE" id="PS51186">
    <property type="entry name" value="GNAT"/>
    <property type="match status" value="1"/>
</dbReference>
<comment type="caution">
    <text evidence="2">The sequence shown here is derived from an EMBL/GenBank/DDBJ whole genome shotgun (WGS) entry which is preliminary data.</text>
</comment>
<dbReference type="GO" id="GO:1990189">
    <property type="term" value="F:protein N-terminal-serine acetyltransferase activity"/>
    <property type="evidence" value="ECO:0007669"/>
    <property type="project" value="TreeGrafter"/>
</dbReference>
<dbReference type="Proteomes" id="UP001149163">
    <property type="component" value="Unassembled WGS sequence"/>
</dbReference>
<gene>
    <name evidence="2" type="ORF">N7482_009478</name>
</gene>
<dbReference type="Gene3D" id="3.40.630.30">
    <property type="match status" value="1"/>
</dbReference>